<reference evidence="3 4" key="1">
    <citation type="journal article" date="2016" name="Sci. Rep.">
        <title>Genome sequence of Perigonia lusca single nucleopolyhedrovirus: insights into the evolution of a nucleotide metabolism enzyme in the family Baculoviridae.</title>
        <authorList>
            <person name="Ardisson-Araujo D.M."/>
            <person name="Lima R.N."/>
            <person name="Melo F.L."/>
            <person name="Clem R.J."/>
            <person name="Huang N."/>
            <person name="Bao S.N."/>
            <person name="Sosa-Gomez D.R."/>
            <person name="Ribeiro B.M."/>
        </authorList>
    </citation>
    <scope>NUCLEOTIDE SEQUENCE [LARGE SCALE GENOMIC DNA]</scope>
</reference>
<dbReference type="KEGG" id="vg:26039981"/>
<dbReference type="GeneID" id="26039981"/>
<protein>
    <submittedName>
        <fullName evidence="3">p74</fullName>
    </submittedName>
</protein>
<proteinExistence type="predicted"/>
<evidence type="ECO:0000313" key="3">
    <source>
        <dbReference type="EMBL" id="AKN80619.1"/>
    </source>
</evidence>
<sequence length="658" mass="75360">MATLTQLDLTNASKYATHMHRLNYISRWRSKLPHILIDYEIRPANDDDYYVPPSLADKAVAVKLSFSKRGCESMSCYPFNETGPIDYATPFGYTQTSDTAVAYAQPACYHLNRLAATRDGAENEIQAPELKYVEGENKCILMDTLSKMYFNSPYLRTDEHLIQGVDDVPAFNIVPNPDPLFPEMFVGSFNEAYCRRFGRQLNSNGGCTLQWWESLIGFVLGDTILITFKLLTNNIFSELRQFDYTRPSPILPEKPTVDSTKILNDWFGVRDFTVDTDFESIFATFNSLSELGIDSKSKLIYTAEKGFETVSLNYERVLNFRSATLSRQERQLDDDDLESIISQFLEDNSLIMGLATSEGFDLLFEQLKALLKRINTKMIPAMKKLLLQTSRRVTTRMLGETYKAVIVHQFNRIAIKTITTVAKAMTKIAMKAASVVGIVLLLLTLTDLVLALWDPFGYSNMFPREFPADLSRSFLGAYFQSMGESRDMVEFLPDFFDDIIEDDDTASFESLLYILDYVASLEVNSNGQMLHFEQSERIDDFDEATLLSTALASSSMYSYLEFRQYTHRHNNLLYRSNDESNVVKYILPILFTVCAVITYALRNKLENSTNVAVLFLLFILMIVYCIVKESVQYYWSLGQQSKTAEQLNLWYRNLYKLD</sequence>
<dbReference type="EMBL" id="KM596836">
    <property type="protein sequence ID" value="AKN80619.1"/>
    <property type="molecule type" value="Genomic_DNA"/>
</dbReference>
<keyword evidence="1" id="KW-1133">Transmembrane helix</keyword>
<organism evidence="3 4">
    <name type="scientific">Perigonia lusca single nucleopolyhedrovirus</name>
    <dbReference type="NCBI Taxonomy" id="1675865"/>
    <lineage>
        <taxon>Viruses</taxon>
        <taxon>Viruses incertae sedis</taxon>
        <taxon>Naldaviricetes</taxon>
        <taxon>Lefavirales</taxon>
        <taxon>Baculoviridae</taxon>
        <taxon>Alphabaculovirus</taxon>
        <taxon>Alphabaculovirus peluscae</taxon>
        <taxon>Perigonia lusca nucleopolyhedrovirus</taxon>
    </lineage>
</organism>
<gene>
    <name evidence="3" type="primary">p74</name>
</gene>
<evidence type="ECO:0000256" key="1">
    <source>
        <dbReference type="SAM" id="Phobius"/>
    </source>
</evidence>
<feature type="domain" description="Baculoviridae p74 N-terminal" evidence="2">
    <location>
        <begin position="5"/>
        <end position="307"/>
    </location>
</feature>
<dbReference type="InterPro" id="IPR013613">
    <property type="entry name" value="Baculo_p74_N"/>
</dbReference>
<dbReference type="GO" id="GO:0019058">
    <property type="term" value="P:viral life cycle"/>
    <property type="evidence" value="ECO:0007669"/>
    <property type="project" value="InterPro"/>
</dbReference>
<keyword evidence="1" id="KW-0472">Membrane</keyword>
<keyword evidence="4" id="KW-1185">Reference proteome</keyword>
<dbReference type="InterPro" id="IPR007663">
    <property type="entry name" value="Baculo_p74"/>
</dbReference>
<evidence type="ECO:0000259" key="2">
    <source>
        <dbReference type="Pfam" id="PF08404"/>
    </source>
</evidence>
<evidence type="ECO:0000313" key="4">
    <source>
        <dbReference type="Proteomes" id="UP000204667"/>
    </source>
</evidence>
<dbReference type="Pfam" id="PF08404">
    <property type="entry name" value="Baculo_p74_N"/>
    <property type="match status" value="1"/>
</dbReference>
<accession>A0A0M3N053</accession>
<dbReference type="OrthoDB" id="2848at10239"/>
<keyword evidence="1" id="KW-0812">Transmembrane</keyword>
<dbReference type="Pfam" id="PF04583">
    <property type="entry name" value="Baculo_p74"/>
    <property type="match status" value="1"/>
</dbReference>
<feature type="transmembrane region" description="Helical" evidence="1">
    <location>
        <begin position="582"/>
        <end position="601"/>
    </location>
</feature>
<feature type="transmembrane region" description="Helical" evidence="1">
    <location>
        <begin position="432"/>
        <end position="453"/>
    </location>
</feature>
<feature type="transmembrane region" description="Helical" evidence="1">
    <location>
        <begin position="607"/>
        <end position="627"/>
    </location>
</feature>
<dbReference type="Proteomes" id="UP000204667">
    <property type="component" value="Segment"/>
</dbReference>
<dbReference type="RefSeq" id="YP_009165608.1">
    <property type="nucleotide sequence ID" value="NC_027923.1"/>
</dbReference>
<name>A0A0M3N053_9ABAC</name>